<protein>
    <submittedName>
        <fullName evidence="2">Metallophosphatase/phosphoesterase</fullName>
    </submittedName>
</protein>
<feature type="domain" description="Calcineurin-like phosphoesterase" evidence="1">
    <location>
        <begin position="67"/>
        <end position="305"/>
    </location>
</feature>
<organism evidence="2">
    <name type="scientific">Klosneuvirus KNV1</name>
    <dbReference type="NCBI Taxonomy" id="1977640"/>
    <lineage>
        <taxon>Viruses</taxon>
        <taxon>Varidnaviria</taxon>
        <taxon>Bamfordvirae</taxon>
        <taxon>Nucleocytoviricota</taxon>
        <taxon>Megaviricetes</taxon>
        <taxon>Imitervirales</taxon>
        <taxon>Mimiviridae</taxon>
        <taxon>Klosneuvirinae</taxon>
        <taxon>Klosneuvirus</taxon>
    </lineage>
</organism>
<accession>A0A1V0SLL4</accession>
<gene>
    <name evidence="2" type="ORF">Klosneuvirus_9_5</name>
</gene>
<dbReference type="EMBL" id="KY684116">
    <property type="protein sequence ID" value="ARF12603.1"/>
    <property type="molecule type" value="Genomic_DNA"/>
</dbReference>
<name>A0A1V0SLL4_9VIRU</name>
<dbReference type="PANTHER" id="PTHR46546:SF4">
    <property type="entry name" value="SHEWANELLA-LIKE PROTEIN PHOSPHATASE 1"/>
    <property type="match status" value="1"/>
</dbReference>
<dbReference type="Gene3D" id="3.60.21.10">
    <property type="match status" value="1"/>
</dbReference>
<dbReference type="Pfam" id="PF00149">
    <property type="entry name" value="Metallophos"/>
    <property type="match status" value="1"/>
</dbReference>
<dbReference type="PANTHER" id="PTHR46546">
    <property type="entry name" value="SHEWANELLA-LIKE PROTEIN PHOSPHATASE 1"/>
    <property type="match status" value="1"/>
</dbReference>
<evidence type="ECO:0000259" key="1">
    <source>
        <dbReference type="Pfam" id="PF00149"/>
    </source>
</evidence>
<proteinExistence type="predicted"/>
<dbReference type="GO" id="GO:0016787">
    <property type="term" value="F:hydrolase activity"/>
    <property type="evidence" value="ECO:0007669"/>
    <property type="project" value="InterPro"/>
</dbReference>
<dbReference type="InterPro" id="IPR029052">
    <property type="entry name" value="Metallo-depent_PP-like"/>
</dbReference>
<sequence length="366" mass="42112">MTSLSINNEISYNNSEQQGGINNFSFSSFFAKFIPDKLSKKNADEKLFNRYCKSHKYYPVILPKRNRIIAIGDLHGDFDLTIRSLKLAEVIDDNNNWIGRDTVVVQVGDQLDSRRDNTDPASSYSDNTPEDIKVLEFMTELNVKAMDKGGFVISLLGNHEIMNVLGDMRYVSKKDLRDTRKEDFKQGNKYAKLMACTRVPAVIIGSFIFVHAGLINEFLKIVNVKERNDLYRISYIMRKWLLGIIDKDNVGNIIAAHKESLFWDRILGSIPPNMSNEHEKCADYLDDVLELFQVNKMVIGHTPQYFINKEGINKTCDDRLWRVDIGASFGFNNFDKDFVHTHKVNELRNAQVLEILDDKIINILKE</sequence>
<dbReference type="InterPro" id="IPR004843">
    <property type="entry name" value="Calcineurin-like_PHP"/>
</dbReference>
<evidence type="ECO:0000313" key="2">
    <source>
        <dbReference type="EMBL" id="ARF12603.1"/>
    </source>
</evidence>
<dbReference type="SUPFAM" id="SSF56300">
    <property type="entry name" value="Metallo-dependent phosphatases"/>
    <property type="match status" value="1"/>
</dbReference>
<reference evidence="2" key="1">
    <citation type="journal article" date="2017" name="Science">
        <title>Giant viruses with an expanded complement of translation system components.</title>
        <authorList>
            <person name="Schulz F."/>
            <person name="Yutin N."/>
            <person name="Ivanova N.N."/>
            <person name="Ortega D.R."/>
            <person name="Lee T.K."/>
            <person name="Vierheilig J."/>
            <person name="Daims H."/>
            <person name="Horn M."/>
            <person name="Wagner M."/>
            <person name="Jensen G.J."/>
            <person name="Kyrpides N.C."/>
            <person name="Koonin E.V."/>
            <person name="Woyke T."/>
        </authorList>
    </citation>
    <scope>NUCLEOTIDE SEQUENCE</scope>
    <source>
        <strain evidence="2">KNV1</strain>
    </source>
</reference>